<keyword evidence="19" id="KW-0325">Glycoprotein</keyword>
<proteinExistence type="inferred from homology"/>
<dbReference type="SMART" id="SM00369">
    <property type="entry name" value="LRR_TYP"/>
    <property type="match status" value="7"/>
</dbReference>
<dbReference type="SMART" id="SM00220">
    <property type="entry name" value="S_TKc"/>
    <property type="match status" value="1"/>
</dbReference>
<evidence type="ECO:0000256" key="18">
    <source>
        <dbReference type="ARBA" id="ARBA00023170"/>
    </source>
</evidence>
<reference evidence="26" key="2">
    <citation type="submission" date="2017-02" db="EMBL/GenBank/DDBJ databases">
        <title>Sunflower complete genome.</title>
        <authorList>
            <person name="Langlade N."/>
            <person name="Munos S."/>
        </authorList>
    </citation>
    <scope>NUCLEOTIDE SEQUENCE [LARGE SCALE GENOMIC DNA]</scope>
    <source>
        <tissue evidence="26">Leaves</tissue>
    </source>
</reference>
<dbReference type="PANTHER" id="PTHR48053">
    <property type="entry name" value="LEUCINE RICH REPEAT FAMILY PROTEIN, EXPRESSED"/>
    <property type="match status" value="1"/>
</dbReference>
<keyword evidence="5" id="KW-1003">Cell membrane</keyword>
<dbReference type="GO" id="GO:0005524">
    <property type="term" value="F:ATP binding"/>
    <property type="evidence" value="ECO:0007669"/>
    <property type="project" value="UniProtKB-UniRule"/>
</dbReference>
<dbReference type="PROSITE" id="PS00107">
    <property type="entry name" value="PROTEIN_KINASE_ATP"/>
    <property type="match status" value="1"/>
</dbReference>
<evidence type="ECO:0000256" key="10">
    <source>
        <dbReference type="ARBA" id="ARBA00022692"/>
    </source>
</evidence>
<dbReference type="GO" id="GO:0051707">
    <property type="term" value="P:response to other organism"/>
    <property type="evidence" value="ECO:0007669"/>
    <property type="project" value="UniProtKB-ARBA"/>
</dbReference>
<dbReference type="Gene3D" id="3.80.10.10">
    <property type="entry name" value="Ribonuclease Inhibitor"/>
    <property type="match status" value="3"/>
</dbReference>
<evidence type="ECO:0000256" key="20">
    <source>
        <dbReference type="ARBA" id="ARBA00047899"/>
    </source>
</evidence>
<dbReference type="Proteomes" id="UP000215914">
    <property type="component" value="Chromosome 2"/>
</dbReference>
<dbReference type="PROSITE" id="PS50011">
    <property type="entry name" value="PROTEIN_KINASE_DOM"/>
    <property type="match status" value="1"/>
</dbReference>
<name>A0A251VCL4_HELAN</name>
<keyword evidence="13 22" id="KW-0547">Nucleotide-binding</keyword>
<evidence type="ECO:0000313" key="25">
    <source>
        <dbReference type="EMBL" id="KAF5817106.1"/>
    </source>
</evidence>
<keyword evidence="8" id="KW-0433">Leucine-rich repeat</keyword>
<evidence type="ECO:0000256" key="23">
    <source>
        <dbReference type="SAM" id="Phobius"/>
    </source>
</evidence>
<dbReference type="SUPFAM" id="SSF56112">
    <property type="entry name" value="Protein kinase-like (PK-like)"/>
    <property type="match status" value="1"/>
</dbReference>
<evidence type="ECO:0000256" key="19">
    <source>
        <dbReference type="ARBA" id="ARBA00023180"/>
    </source>
</evidence>
<keyword evidence="15 22" id="KW-0067">ATP-binding</keyword>
<dbReference type="GO" id="GO:0006952">
    <property type="term" value="P:defense response"/>
    <property type="evidence" value="ECO:0007669"/>
    <property type="project" value="UniProtKB-ARBA"/>
</dbReference>
<dbReference type="SUPFAM" id="SSF52058">
    <property type="entry name" value="L domain-like"/>
    <property type="match status" value="2"/>
</dbReference>
<dbReference type="GO" id="GO:0009791">
    <property type="term" value="P:post-embryonic development"/>
    <property type="evidence" value="ECO:0007669"/>
    <property type="project" value="UniProtKB-ARBA"/>
</dbReference>
<dbReference type="FunFam" id="1.10.510.10:FF:000358">
    <property type="entry name" value="Putative leucine-rich repeat receptor-like serine/threonine-protein kinase"/>
    <property type="match status" value="1"/>
</dbReference>
<evidence type="ECO:0000256" key="5">
    <source>
        <dbReference type="ARBA" id="ARBA00022475"/>
    </source>
</evidence>
<dbReference type="InterPro" id="IPR032675">
    <property type="entry name" value="LRR_dom_sf"/>
</dbReference>
<dbReference type="Gene3D" id="1.10.510.10">
    <property type="entry name" value="Transferase(Phosphotransferase) domain 1"/>
    <property type="match status" value="1"/>
</dbReference>
<evidence type="ECO:0000256" key="3">
    <source>
        <dbReference type="ARBA" id="ARBA00008684"/>
    </source>
</evidence>
<dbReference type="InterPro" id="IPR055414">
    <property type="entry name" value="LRR_R13L4/SHOC2-like"/>
</dbReference>
<organism evidence="26 27">
    <name type="scientific">Helianthus annuus</name>
    <name type="common">Common sunflower</name>
    <dbReference type="NCBI Taxonomy" id="4232"/>
    <lineage>
        <taxon>Eukaryota</taxon>
        <taxon>Viridiplantae</taxon>
        <taxon>Streptophyta</taxon>
        <taxon>Embryophyta</taxon>
        <taxon>Tracheophyta</taxon>
        <taxon>Spermatophyta</taxon>
        <taxon>Magnoliopsida</taxon>
        <taxon>eudicotyledons</taxon>
        <taxon>Gunneridae</taxon>
        <taxon>Pentapetalae</taxon>
        <taxon>asterids</taxon>
        <taxon>campanulids</taxon>
        <taxon>Asterales</taxon>
        <taxon>Asteraceae</taxon>
        <taxon>Asteroideae</taxon>
        <taxon>Heliantheae alliance</taxon>
        <taxon>Heliantheae</taxon>
        <taxon>Helianthus</taxon>
    </lineage>
</organism>
<evidence type="ECO:0000256" key="1">
    <source>
        <dbReference type="ARBA" id="ARBA00004162"/>
    </source>
</evidence>
<comment type="catalytic activity">
    <reaction evidence="20">
        <text>L-threonyl-[protein] + ATP = O-phospho-L-threonyl-[protein] + ADP + H(+)</text>
        <dbReference type="Rhea" id="RHEA:46608"/>
        <dbReference type="Rhea" id="RHEA-COMP:11060"/>
        <dbReference type="Rhea" id="RHEA-COMP:11605"/>
        <dbReference type="ChEBI" id="CHEBI:15378"/>
        <dbReference type="ChEBI" id="CHEBI:30013"/>
        <dbReference type="ChEBI" id="CHEBI:30616"/>
        <dbReference type="ChEBI" id="CHEBI:61977"/>
        <dbReference type="ChEBI" id="CHEBI:456216"/>
        <dbReference type="EC" id="2.7.11.1"/>
    </reaction>
</comment>
<dbReference type="OMA" id="VMCICAA"/>
<dbReference type="InterPro" id="IPR003591">
    <property type="entry name" value="Leu-rich_rpt_typical-subtyp"/>
</dbReference>
<dbReference type="InParanoid" id="A0A251VCL4"/>
<keyword evidence="10 23" id="KW-0812">Transmembrane</keyword>
<comment type="catalytic activity">
    <reaction evidence="21">
        <text>L-seryl-[protein] + ATP = O-phospho-L-seryl-[protein] + ADP + H(+)</text>
        <dbReference type="Rhea" id="RHEA:17989"/>
        <dbReference type="Rhea" id="RHEA-COMP:9863"/>
        <dbReference type="Rhea" id="RHEA-COMP:11604"/>
        <dbReference type="ChEBI" id="CHEBI:15378"/>
        <dbReference type="ChEBI" id="CHEBI:29999"/>
        <dbReference type="ChEBI" id="CHEBI:30616"/>
        <dbReference type="ChEBI" id="CHEBI:83421"/>
        <dbReference type="ChEBI" id="CHEBI:456216"/>
        <dbReference type="EC" id="2.7.11.1"/>
    </reaction>
</comment>
<keyword evidence="9 25" id="KW-0808">Transferase</keyword>
<keyword evidence="12" id="KW-0677">Repeat</keyword>
<dbReference type="InterPro" id="IPR011009">
    <property type="entry name" value="Kinase-like_dom_sf"/>
</dbReference>
<evidence type="ECO:0000256" key="2">
    <source>
        <dbReference type="ARBA" id="ARBA00004479"/>
    </source>
</evidence>
<evidence type="ECO:0000256" key="12">
    <source>
        <dbReference type="ARBA" id="ARBA00022737"/>
    </source>
</evidence>
<comment type="similarity">
    <text evidence="3">Belongs to the protein kinase superfamily. Ser/Thr protein kinase family.</text>
</comment>
<evidence type="ECO:0000313" key="26">
    <source>
        <dbReference type="EMBL" id="OTG33340.1"/>
    </source>
</evidence>
<dbReference type="InterPro" id="IPR017441">
    <property type="entry name" value="Protein_kinase_ATP_BS"/>
</dbReference>
<dbReference type="InterPro" id="IPR013210">
    <property type="entry name" value="LRR_N_plant-typ"/>
</dbReference>
<keyword evidence="16 23" id="KW-1133">Transmembrane helix</keyword>
<dbReference type="Pfam" id="PF00069">
    <property type="entry name" value="Pkinase"/>
    <property type="match status" value="1"/>
</dbReference>
<evidence type="ECO:0000256" key="14">
    <source>
        <dbReference type="ARBA" id="ARBA00022777"/>
    </source>
</evidence>
<dbReference type="InterPro" id="IPR051716">
    <property type="entry name" value="Plant_RL_S/T_kinase"/>
</dbReference>
<dbReference type="Pfam" id="PF23598">
    <property type="entry name" value="LRR_14"/>
    <property type="match status" value="1"/>
</dbReference>
<dbReference type="InterPro" id="IPR000719">
    <property type="entry name" value="Prot_kinase_dom"/>
</dbReference>
<dbReference type="EC" id="2.7.11.1" evidence="4"/>
<dbReference type="Pfam" id="PF08263">
    <property type="entry name" value="LRRNT_2"/>
    <property type="match status" value="1"/>
</dbReference>
<dbReference type="FunFam" id="3.80.10.10:FF:000233">
    <property type="entry name" value="Leucine-rich repeat receptor-like protein kinase TDR"/>
    <property type="match status" value="1"/>
</dbReference>
<evidence type="ECO:0000256" key="11">
    <source>
        <dbReference type="ARBA" id="ARBA00022729"/>
    </source>
</evidence>
<dbReference type="GO" id="GO:0005886">
    <property type="term" value="C:plasma membrane"/>
    <property type="evidence" value="ECO:0007669"/>
    <property type="project" value="UniProtKB-SubCell"/>
</dbReference>
<evidence type="ECO:0000256" key="22">
    <source>
        <dbReference type="PROSITE-ProRule" id="PRU10141"/>
    </source>
</evidence>
<dbReference type="FunFam" id="3.30.200.20:FF:000543">
    <property type="entry name" value="Putative leucine-rich repeat receptor-like serine/threonine-protein kinase"/>
    <property type="match status" value="1"/>
</dbReference>
<keyword evidence="17 23" id="KW-0472">Membrane</keyword>
<feature type="binding site" evidence="22">
    <location>
        <position position="702"/>
    </location>
    <ligand>
        <name>ATP</name>
        <dbReference type="ChEBI" id="CHEBI:30616"/>
    </ligand>
</feature>
<evidence type="ECO:0000256" key="6">
    <source>
        <dbReference type="ARBA" id="ARBA00022527"/>
    </source>
</evidence>
<dbReference type="InterPro" id="IPR008271">
    <property type="entry name" value="Ser/Thr_kinase_AS"/>
</dbReference>
<protein>
    <recommendedName>
        <fullName evidence="4">non-specific serine/threonine protein kinase</fullName>
        <ecNumber evidence="4">2.7.11.1</ecNumber>
    </recommendedName>
</protein>
<dbReference type="STRING" id="4232.A0A251VCL4"/>
<evidence type="ECO:0000256" key="21">
    <source>
        <dbReference type="ARBA" id="ARBA00048679"/>
    </source>
</evidence>
<dbReference type="GO" id="GO:0004674">
    <property type="term" value="F:protein serine/threonine kinase activity"/>
    <property type="evidence" value="ECO:0007669"/>
    <property type="project" value="UniProtKB-KW"/>
</dbReference>
<dbReference type="Pfam" id="PF00560">
    <property type="entry name" value="LRR_1"/>
    <property type="match status" value="3"/>
</dbReference>
<gene>
    <name evidence="26" type="ORF">HannXRQ_Chr02g0033651</name>
    <name evidence="25" type="ORF">HanXRQr2_Chr02g0049141</name>
</gene>
<reference evidence="25 27" key="1">
    <citation type="journal article" date="2017" name="Nature">
        <title>The sunflower genome provides insights into oil metabolism, flowering and Asterid evolution.</title>
        <authorList>
            <person name="Badouin H."/>
            <person name="Gouzy J."/>
            <person name="Grassa C.J."/>
            <person name="Murat F."/>
            <person name="Staton S.E."/>
            <person name="Cottret L."/>
            <person name="Lelandais-Briere C."/>
            <person name="Owens G.L."/>
            <person name="Carrere S."/>
            <person name="Mayjonade B."/>
            <person name="Legrand L."/>
            <person name="Gill N."/>
            <person name="Kane N.C."/>
            <person name="Bowers J.E."/>
            <person name="Hubner S."/>
            <person name="Bellec A."/>
            <person name="Berard A."/>
            <person name="Berges H."/>
            <person name="Blanchet N."/>
            <person name="Boniface M.C."/>
            <person name="Brunel D."/>
            <person name="Catrice O."/>
            <person name="Chaidir N."/>
            <person name="Claudel C."/>
            <person name="Donnadieu C."/>
            <person name="Faraut T."/>
            <person name="Fievet G."/>
            <person name="Helmstetter N."/>
            <person name="King M."/>
            <person name="Knapp S.J."/>
            <person name="Lai Z."/>
            <person name="Le Paslier M.C."/>
            <person name="Lippi Y."/>
            <person name="Lorenzon L."/>
            <person name="Mandel J.R."/>
            <person name="Marage G."/>
            <person name="Marchand G."/>
            <person name="Marquand E."/>
            <person name="Bret-Mestries E."/>
            <person name="Morien E."/>
            <person name="Nambeesan S."/>
            <person name="Nguyen T."/>
            <person name="Pegot-Espagnet P."/>
            <person name="Pouilly N."/>
            <person name="Raftis F."/>
            <person name="Sallet E."/>
            <person name="Schiex T."/>
            <person name="Thomas J."/>
            <person name="Vandecasteele C."/>
            <person name="Vares D."/>
            <person name="Vear F."/>
            <person name="Vautrin S."/>
            <person name="Crespi M."/>
            <person name="Mangin B."/>
            <person name="Burke J.M."/>
            <person name="Salse J."/>
            <person name="Munos S."/>
            <person name="Vincourt P."/>
            <person name="Rieseberg L.H."/>
            <person name="Langlade N.B."/>
        </authorList>
    </citation>
    <scope>NUCLEOTIDE SEQUENCE [LARGE SCALE GENOMIC DNA]</scope>
    <source>
        <strain evidence="27">cv. SF193</strain>
        <tissue evidence="25">Leaves</tissue>
    </source>
</reference>
<evidence type="ECO:0000313" key="27">
    <source>
        <dbReference type="Proteomes" id="UP000215914"/>
    </source>
</evidence>
<keyword evidence="7" id="KW-0597">Phosphoprotein</keyword>
<accession>A0A251VCL4</accession>
<evidence type="ECO:0000256" key="9">
    <source>
        <dbReference type="ARBA" id="ARBA00022679"/>
    </source>
</evidence>
<dbReference type="EMBL" id="MNCJ02000317">
    <property type="protein sequence ID" value="KAF5817106.1"/>
    <property type="molecule type" value="Genomic_DNA"/>
</dbReference>
<dbReference type="OrthoDB" id="4062651at2759"/>
<sequence>MQLKSLSEMTFHKRIFLVFFMFFVFEDLSLVLGETTRQHSLQTDKDSLLEFKKSIKIDPELVLSNWNETTDVCSFKGIHCGKGNRVRRIKLDKAALVGPFSPVISNLTALRTIVLSNNGLYGYIPYEISSLRHLRNLLLDVNQLEGPIPESLSSLSNLTLLDLGSNRLSGDIPPSLFSNCTLLSNLDLSFNFLVGKIPSEIGNCPNLWNLNLYNNQFIGEIPFSLSNASNMYNLDVEFNNLSGELPSKLVSKLTKLLFLHLSYNQMVSHDQNTNLDIFFDAASNCSMLKELELAGMGLGGTLPDSIGKFGINFSYLLLQENNIYGSIPPVIGNLSSLFYLNLSSNNLNGTISPEISRLSRLDTLWLSDNLFSGEIPEEIGYFPHLGELELSHNRFTGKIPESLGNLVGLITLSVNNNQLSGTIPSSLGKCTGLQNLDLSYNRLTGHIPPELLSAMSQNAIFLNLSHNHLQGPLPPELSNLKTIKEINLSHNNLTGTIFPKITSYMDLAVLDLSNNSFQGQLPEYLTTMLTNLVTFDVSNNSLSGNIPTGLTKIQTLKHLNLSYNNFAGTVPTGGIFYLATSLSFLGNPNLCGNISGLRSCSHKPKFFHSTVYLVVFSIGMSISLFLTTICCVILWRYLRRKTNPSAQPRAKSQPNLTNFPRITYKELSDATNGFDDNRLLGSGGYGRVYKGMLKTGTEIAVKVLQLQTGNSTKSFNRECQVLKRIRHRNLIRIITACSLPDFKAIVLPFMANGSLESCLYPDSPDVVLNLVQRVNICSDIAEGMAYLHHHSPVKVIHCDLKPSNVLLNDEMTALVSDFGIAKLVATVGGGSSENLGNFTADMLCGSIGYIAPEYGYGSSTSTKGDVYSFGVLVLEMVTRKRPTDDMFTQGLNLHKWVKSHYHRHMEHVVDSTLVRTTRDQSPDVKKMWDVAIGELLEMGILCTQDSPSNRPTMLDAADNLDRLKRYLSGDTTATFASSLGISSSTISDD</sequence>
<evidence type="ECO:0000256" key="13">
    <source>
        <dbReference type="ARBA" id="ARBA00022741"/>
    </source>
</evidence>
<dbReference type="PROSITE" id="PS00108">
    <property type="entry name" value="PROTEIN_KINASE_ST"/>
    <property type="match status" value="1"/>
</dbReference>
<dbReference type="CDD" id="cd14066">
    <property type="entry name" value="STKc_IRAK"/>
    <property type="match status" value="1"/>
</dbReference>
<keyword evidence="18" id="KW-0675">Receptor</keyword>
<feature type="transmembrane region" description="Helical" evidence="23">
    <location>
        <begin position="611"/>
        <end position="635"/>
    </location>
</feature>
<feature type="domain" description="Protein kinase" evidence="24">
    <location>
        <begin position="674"/>
        <end position="967"/>
    </location>
</feature>
<dbReference type="AlphaFoldDB" id="A0A251VCL4"/>
<dbReference type="Gene3D" id="3.30.200.20">
    <property type="entry name" value="Phosphorylase Kinase, domain 1"/>
    <property type="match status" value="1"/>
</dbReference>
<evidence type="ECO:0000256" key="15">
    <source>
        <dbReference type="ARBA" id="ARBA00022840"/>
    </source>
</evidence>
<keyword evidence="14" id="KW-0418">Kinase</keyword>
<keyword evidence="11" id="KW-0732">Signal</keyword>
<keyword evidence="6" id="KW-0723">Serine/threonine-protein kinase</keyword>
<evidence type="ECO:0000256" key="8">
    <source>
        <dbReference type="ARBA" id="ARBA00022614"/>
    </source>
</evidence>
<evidence type="ECO:0000256" key="17">
    <source>
        <dbReference type="ARBA" id="ARBA00023136"/>
    </source>
</evidence>
<evidence type="ECO:0000256" key="7">
    <source>
        <dbReference type="ARBA" id="ARBA00022553"/>
    </source>
</evidence>
<comment type="subcellular location">
    <subcellularLocation>
        <location evidence="1">Cell membrane</location>
        <topology evidence="1">Single-pass membrane protein</topology>
    </subcellularLocation>
    <subcellularLocation>
        <location evidence="2">Membrane</location>
        <topology evidence="2">Single-pass type I membrane protein</topology>
    </subcellularLocation>
</comment>
<dbReference type="EMBL" id="CM007891">
    <property type="protein sequence ID" value="OTG33340.1"/>
    <property type="molecule type" value="Genomic_DNA"/>
</dbReference>
<dbReference type="Gramene" id="mRNA:HanXRQr2_Chr02g0049141">
    <property type="protein sequence ID" value="mRNA:HanXRQr2_Chr02g0049141"/>
    <property type="gene ID" value="HanXRQr2_Chr02g0049141"/>
</dbReference>
<evidence type="ECO:0000256" key="16">
    <source>
        <dbReference type="ARBA" id="ARBA00022989"/>
    </source>
</evidence>
<dbReference type="FunFam" id="3.80.10.10:FF:000095">
    <property type="entry name" value="LRR receptor-like serine/threonine-protein kinase GSO1"/>
    <property type="match status" value="1"/>
</dbReference>
<evidence type="ECO:0000259" key="24">
    <source>
        <dbReference type="PROSITE" id="PS50011"/>
    </source>
</evidence>
<dbReference type="PANTHER" id="PTHR48053:SF151">
    <property type="entry name" value="OS02G0216000 PROTEIN"/>
    <property type="match status" value="1"/>
</dbReference>
<keyword evidence="27" id="KW-1185">Reference proteome</keyword>
<reference evidence="25" key="3">
    <citation type="submission" date="2020-06" db="EMBL/GenBank/DDBJ databases">
        <title>Helianthus annuus Genome sequencing and assembly Release 2.</title>
        <authorList>
            <person name="Gouzy J."/>
            <person name="Langlade N."/>
            <person name="Munos S."/>
        </authorList>
    </citation>
    <scope>NUCLEOTIDE SEQUENCE</scope>
    <source>
        <tissue evidence="25">Leaves</tissue>
    </source>
</reference>
<evidence type="ECO:0000256" key="4">
    <source>
        <dbReference type="ARBA" id="ARBA00012513"/>
    </source>
</evidence>
<dbReference type="InterPro" id="IPR001611">
    <property type="entry name" value="Leu-rich_rpt"/>
</dbReference>